<name>A0AAQ3UNQ2_PASNO</name>
<sequence>MRFAEKADDQGRWSGWKVLDYRSKTAYGCEGYGSSVLNDLLLLARVVDPPGPSSLCIQAASSICAVAADPNPHPGARVVLRQGGRRRGEPRRHLGSRFHEFTCYLIYNSDDSSLAMIPDPFPTKPSWGCWAFKAAPPLPVQRQREGSPLGACRLPLPQGVEHLAGLRLLKNWGSGGDSRAIPSGSVPCCNTGGAGTGAIKLKLSTASRLQEGRV</sequence>
<gene>
    <name evidence="1" type="ORF">U9M48_041605</name>
</gene>
<reference evidence="1 2" key="1">
    <citation type="submission" date="2024-02" db="EMBL/GenBank/DDBJ databases">
        <title>High-quality chromosome-scale genome assembly of Pensacola bahiagrass (Paspalum notatum Flugge var. saurae).</title>
        <authorList>
            <person name="Vega J.M."/>
            <person name="Podio M."/>
            <person name="Orjuela J."/>
            <person name="Siena L.A."/>
            <person name="Pessino S.C."/>
            <person name="Combes M.C."/>
            <person name="Mariac C."/>
            <person name="Albertini E."/>
            <person name="Pupilli F."/>
            <person name="Ortiz J.P.A."/>
            <person name="Leblanc O."/>
        </authorList>
    </citation>
    <scope>NUCLEOTIDE SEQUENCE [LARGE SCALE GENOMIC DNA]</scope>
    <source>
        <strain evidence="1">R1</strain>
        <tissue evidence="1">Leaf</tissue>
    </source>
</reference>
<keyword evidence="2" id="KW-1185">Reference proteome</keyword>
<proteinExistence type="predicted"/>
<evidence type="ECO:0000313" key="1">
    <source>
        <dbReference type="EMBL" id="WVZ95898.1"/>
    </source>
</evidence>
<protein>
    <submittedName>
        <fullName evidence="1">Uncharacterized protein</fullName>
    </submittedName>
</protein>
<evidence type="ECO:0000313" key="2">
    <source>
        <dbReference type="Proteomes" id="UP001341281"/>
    </source>
</evidence>
<dbReference type="AlphaFoldDB" id="A0AAQ3UNQ2"/>
<accession>A0AAQ3UNQ2</accession>
<dbReference type="EMBL" id="CP144754">
    <property type="protein sequence ID" value="WVZ95898.1"/>
    <property type="molecule type" value="Genomic_DNA"/>
</dbReference>
<organism evidence="1 2">
    <name type="scientific">Paspalum notatum var. saurae</name>
    <dbReference type="NCBI Taxonomy" id="547442"/>
    <lineage>
        <taxon>Eukaryota</taxon>
        <taxon>Viridiplantae</taxon>
        <taxon>Streptophyta</taxon>
        <taxon>Embryophyta</taxon>
        <taxon>Tracheophyta</taxon>
        <taxon>Spermatophyta</taxon>
        <taxon>Magnoliopsida</taxon>
        <taxon>Liliopsida</taxon>
        <taxon>Poales</taxon>
        <taxon>Poaceae</taxon>
        <taxon>PACMAD clade</taxon>
        <taxon>Panicoideae</taxon>
        <taxon>Andropogonodae</taxon>
        <taxon>Paspaleae</taxon>
        <taxon>Paspalinae</taxon>
        <taxon>Paspalum</taxon>
    </lineage>
</organism>
<dbReference type="Proteomes" id="UP001341281">
    <property type="component" value="Chromosome 10"/>
</dbReference>